<feature type="coiled-coil region" evidence="4">
    <location>
        <begin position="371"/>
        <end position="426"/>
    </location>
</feature>
<dbReference type="Proteomes" id="UP001500390">
    <property type="component" value="Unassembled WGS sequence"/>
</dbReference>
<organism evidence="6 7">
    <name type="scientific">Ornithinibacter aureus</name>
    <dbReference type="NCBI Taxonomy" id="622664"/>
    <lineage>
        <taxon>Bacteria</taxon>
        <taxon>Bacillati</taxon>
        <taxon>Actinomycetota</taxon>
        <taxon>Actinomycetes</taxon>
        <taxon>Micrococcales</taxon>
        <taxon>Intrasporangiaceae</taxon>
        <taxon>Ornithinibacter</taxon>
    </lineage>
</organism>
<dbReference type="RefSeq" id="WP_159902345.1">
    <property type="nucleotide sequence ID" value="NZ_BAABFX010000028.1"/>
</dbReference>
<keyword evidence="7" id="KW-1185">Reference proteome</keyword>
<gene>
    <name evidence="6" type="ORF">GCM10023153_20890</name>
</gene>
<dbReference type="EMBL" id="BAABFX010000028">
    <property type="protein sequence ID" value="GAA4397211.1"/>
    <property type="molecule type" value="Genomic_DNA"/>
</dbReference>
<dbReference type="InterPro" id="IPR027417">
    <property type="entry name" value="P-loop_NTPase"/>
</dbReference>
<dbReference type="SUPFAM" id="SSF52540">
    <property type="entry name" value="P-loop containing nucleoside triphosphate hydrolases"/>
    <property type="match status" value="1"/>
</dbReference>
<reference evidence="7" key="1">
    <citation type="journal article" date="2019" name="Int. J. Syst. Evol. Microbiol.">
        <title>The Global Catalogue of Microorganisms (GCM) 10K type strain sequencing project: providing services to taxonomists for standard genome sequencing and annotation.</title>
        <authorList>
            <consortium name="The Broad Institute Genomics Platform"/>
            <consortium name="The Broad Institute Genome Sequencing Center for Infectious Disease"/>
            <person name="Wu L."/>
            <person name="Ma J."/>
        </authorList>
    </citation>
    <scope>NUCLEOTIDE SEQUENCE [LARGE SCALE GENOMIC DNA]</scope>
    <source>
        <strain evidence="7">JCM 17738</strain>
    </source>
</reference>
<evidence type="ECO:0000256" key="4">
    <source>
        <dbReference type="SAM" id="Coils"/>
    </source>
</evidence>
<accession>A0ABP8JWW3</accession>
<comment type="caution">
    <text evidence="6">The sequence shown here is derived from an EMBL/GenBank/DDBJ whole genome shotgun (WGS) entry which is preliminary data.</text>
</comment>
<feature type="domain" description="Rad50/SbcC-type AAA" evidence="5">
    <location>
        <begin position="30"/>
        <end position="76"/>
    </location>
</feature>
<evidence type="ECO:0000256" key="2">
    <source>
        <dbReference type="ARBA" id="ARBA00011322"/>
    </source>
</evidence>
<dbReference type="PANTHER" id="PTHR32114">
    <property type="entry name" value="ABC TRANSPORTER ABCH.3"/>
    <property type="match status" value="1"/>
</dbReference>
<protein>
    <recommendedName>
        <fullName evidence="3">Nuclease SbcCD subunit C</fullName>
    </recommendedName>
</protein>
<sequence length="670" mass="74913">MSAERRQTKLPHLREVALNAFSLYRVKPTVTIDIDRDVFCLAGANGLGKSSFIAALNYGLTGGVAPPNVRVEQLSRYQRDASAYGTKYFTGRIAELDRPSASVALRFRVGEFEYYVRRRFFAAHELEEFSVSDGEGRTVVAHEPHMDAEERHRLYEVRLVQDTGLQTFAQFVFLQHFVFSFDEHRHLLFWDTRATELVLYLALGLDPSLAKQVDELRKAAAAAGSQARNAQYQATLARNELERVTGQLRRKSGVDESVMDRYRNLQSDRERITVERNALRTELADSRLEFAEASATRMRKRLEYDEAFMRRLGRTSAGPQLHAIIGQSLSDHQCRICGTQHSTGPVAIKAAVALNKCPLCTADLVHDPSDAEEAQERLVALDQELAAVSRRSTGLAKTIERLDGEVREKQRELASIINEVSEMQAHHELPSEEEPADADEGLLRDRISQLEGSIDVLLGRKEEHLRLRAEALASYEPIQAQLKSAWNEAEVEFVPRFRRLAEEFMGLPLQVTLDAGSGISGMAHLALSVSGTHRRRSEQLSESQRFFLDIALRMSLAQHMTSGSGPACLLIDTPEGALDIAYEAKAGDMFASFTADGDQVIMTANVNTSQLLTRMAERSGRAKMQFVRMTEWTTLTDVQVEEEHLFEKAYGAIEEALDNGGSEPLAALND</sequence>
<evidence type="ECO:0000259" key="5">
    <source>
        <dbReference type="Pfam" id="PF13476"/>
    </source>
</evidence>
<comment type="subunit">
    <text evidence="2">Heterodimer of SbcC and SbcD.</text>
</comment>
<dbReference type="PANTHER" id="PTHR32114:SF2">
    <property type="entry name" value="ABC TRANSPORTER ABCH.3"/>
    <property type="match status" value="1"/>
</dbReference>
<evidence type="ECO:0000313" key="6">
    <source>
        <dbReference type="EMBL" id="GAA4397211.1"/>
    </source>
</evidence>
<name>A0ABP8JWW3_9MICO</name>
<dbReference type="Pfam" id="PF13476">
    <property type="entry name" value="AAA_23"/>
    <property type="match status" value="1"/>
</dbReference>
<proteinExistence type="inferred from homology"/>
<keyword evidence="4" id="KW-0175">Coiled coil</keyword>
<dbReference type="Gene3D" id="3.40.50.300">
    <property type="entry name" value="P-loop containing nucleotide triphosphate hydrolases"/>
    <property type="match status" value="2"/>
</dbReference>
<evidence type="ECO:0000256" key="1">
    <source>
        <dbReference type="ARBA" id="ARBA00006930"/>
    </source>
</evidence>
<dbReference type="InterPro" id="IPR038729">
    <property type="entry name" value="Rad50/SbcC_AAA"/>
</dbReference>
<evidence type="ECO:0000256" key="3">
    <source>
        <dbReference type="ARBA" id="ARBA00013368"/>
    </source>
</evidence>
<evidence type="ECO:0000313" key="7">
    <source>
        <dbReference type="Proteomes" id="UP001500390"/>
    </source>
</evidence>
<comment type="similarity">
    <text evidence="1">Belongs to the SMC family. SbcC subfamily.</text>
</comment>